<dbReference type="Proteomes" id="UP000053555">
    <property type="component" value="Unassembled WGS sequence"/>
</dbReference>
<reference evidence="1" key="1">
    <citation type="submission" date="2014-07" db="EMBL/GenBank/DDBJ databases">
        <title>Identification of a novel salt tolerance gene in wild soybean by whole-genome sequencing.</title>
        <authorList>
            <person name="Lam H.-M."/>
            <person name="Qi X."/>
            <person name="Li M.-W."/>
            <person name="Liu X."/>
            <person name="Xie M."/>
            <person name="Ni M."/>
            <person name="Xu X."/>
        </authorList>
    </citation>
    <scope>NUCLEOTIDE SEQUENCE [LARGE SCALE GENOMIC DNA]</scope>
    <source>
        <tissue evidence="1">Root</tissue>
    </source>
</reference>
<organism evidence="1">
    <name type="scientific">Glycine soja</name>
    <name type="common">Wild soybean</name>
    <dbReference type="NCBI Taxonomy" id="3848"/>
    <lineage>
        <taxon>Eukaryota</taxon>
        <taxon>Viridiplantae</taxon>
        <taxon>Streptophyta</taxon>
        <taxon>Embryophyta</taxon>
        <taxon>Tracheophyta</taxon>
        <taxon>Spermatophyta</taxon>
        <taxon>Magnoliopsida</taxon>
        <taxon>eudicotyledons</taxon>
        <taxon>Gunneridae</taxon>
        <taxon>Pentapetalae</taxon>
        <taxon>rosids</taxon>
        <taxon>fabids</taxon>
        <taxon>Fabales</taxon>
        <taxon>Fabaceae</taxon>
        <taxon>Papilionoideae</taxon>
        <taxon>50 kb inversion clade</taxon>
        <taxon>NPAAA clade</taxon>
        <taxon>indigoferoid/millettioid clade</taxon>
        <taxon>Phaseoleae</taxon>
        <taxon>Glycine</taxon>
        <taxon>Glycine subgen. Soja</taxon>
    </lineage>
</organism>
<dbReference type="AlphaFoldDB" id="A0A0B2QCV2"/>
<name>A0A0B2QCV2_GLYSO</name>
<accession>A0A0B2QCV2</accession>
<protein>
    <submittedName>
        <fullName evidence="1">Uncharacterized protein</fullName>
    </submittedName>
</protein>
<evidence type="ECO:0000313" key="1">
    <source>
        <dbReference type="EMBL" id="KHN19115.1"/>
    </source>
</evidence>
<gene>
    <name evidence="1" type="ORF">glysoja_036231</name>
</gene>
<dbReference type="EMBL" id="KN659368">
    <property type="protein sequence ID" value="KHN19115.1"/>
    <property type="molecule type" value="Genomic_DNA"/>
</dbReference>
<sequence length="85" mass="9469">MCCVARGHLIERFCVRVTPIILSSYLLRSWGFCSFSSLPLAVPRFTPSGFDSVRRRDLIPSSKSKSSATSTECFSCSLKKFAELV</sequence>
<proteinExistence type="predicted"/>